<dbReference type="GO" id="GO:0003824">
    <property type="term" value="F:catalytic activity"/>
    <property type="evidence" value="ECO:0007669"/>
    <property type="project" value="InterPro"/>
</dbReference>
<comment type="caution">
    <text evidence="7">The sequence shown here is derived from an EMBL/GenBank/DDBJ whole genome shotgun (WGS) entry which is preliminary data.</text>
</comment>
<feature type="binding site" evidence="5">
    <location>
        <position position="88"/>
    </location>
    <ligand>
        <name>[4Fe-4S] cluster</name>
        <dbReference type="ChEBI" id="CHEBI:49883"/>
        <note>4Fe-4S-S-AdoMet</note>
    </ligand>
</feature>
<dbReference type="SUPFAM" id="SSF102114">
    <property type="entry name" value="Radical SAM enzymes"/>
    <property type="match status" value="1"/>
</dbReference>
<protein>
    <submittedName>
        <fullName evidence="7">Radical SAM protein</fullName>
    </submittedName>
</protein>
<organism evidence="7 8">
    <name type="scientific">Anaerosporomusa subterranea</name>
    <dbReference type="NCBI Taxonomy" id="1794912"/>
    <lineage>
        <taxon>Bacteria</taxon>
        <taxon>Bacillati</taxon>
        <taxon>Bacillota</taxon>
        <taxon>Negativicutes</taxon>
        <taxon>Acetonemataceae</taxon>
        <taxon>Anaerosporomusa</taxon>
    </lineage>
</organism>
<dbReference type="PIRSF" id="PIRSF004869">
    <property type="entry name" value="PflX_prd"/>
    <property type="match status" value="1"/>
</dbReference>
<evidence type="ECO:0000256" key="3">
    <source>
        <dbReference type="ARBA" id="ARBA00023004"/>
    </source>
</evidence>
<keyword evidence="4 5" id="KW-0411">Iron-sulfur</keyword>
<reference evidence="7 8" key="1">
    <citation type="submission" date="2016-02" db="EMBL/GenBank/DDBJ databases">
        <title>Anaerosporomusa subterraneum gen. nov., sp. nov., a spore-forming obligate anaerobe isolated from saprolite.</title>
        <authorList>
            <person name="Choi J.K."/>
            <person name="Shah M."/>
            <person name="Yee N."/>
        </authorList>
    </citation>
    <scope>NUCLEOTIDE SEQUENCE [LARGE SCALE GENOMIC DNA]</scope>
    <source>
        <strain evidence="7 8">RU4</strain>
    </source>
</reference>
<gene>
    <name evidence="7" type="ORF">AXX12_12490</name>
</gene>
<evidence type="ECO:0000256" key="4">
    <source>
        <dbReference type="ARBA" id="ARBA00023014"/>
    </source>
</evidence>
<sequence length="306" mass="34287">MESYPGYLNCLGNGTLQQTAKTLMAELDDCTVCPHQCHVNRRKGELGYCHSGWNVEIGGYEPHFGEEPPLVGTYGSGTIFFSHCNLGCIFCQNWDISRKKGHELSPEGLGTIMLELQQEGCHNINLVSPSHYVPQIVAAVLYAAERGLHIPLVYNTSGYDNKTTLERISGLVDIYMPDFKYASSETGKQLSCVPSYWEVTTMAVKEMHRQVGDLVINEQGIAHRGLIIRHLVLPGNLAETAKVMNFISKEISPTSYINIMDQYFPEFKAKQYPSLDRRITRTEFLEAVDAAKKASPTLRLTHELLQ</sequence>
<evidence type="ECO:0000313" key="7">
    <source>
        <dbReference type="EMBL" id="KYZ75525.1"/>
    </source>
</evidence>
<evidence type="ECO:0000256" key="2">
    <source>
        <dbReference type="ARBA" id="ARBA00022723"/>
    </source>
</evidence>
<dbReference type="EMBL" id="LSGP01000023">
    <property type="protein sequence ID" value="KYZ75525.1"/>
    <property type="molecule type" value="Genomic_DNA"/>
</dbReference>
<dbReference type="InterPro" id="IPR058240">
    <property type="entry name" value="rSAM_sf"/>
</dbReference>
<dbReference type="GO" id="GO:0051536">
    <property type="term" value="F:iron-sulfur cluster binding"/>
    <property type="evidence" value="ECO:0007669"/>
    <property type="project" value="UniProtKB-KW"/>
</dbReference>
<dbReference type="SFLD" id="SFLDS00029">
    <property type="entry name" value="Radical_SAM"/>
    <property type="match status" value="1"/>
</dbReference>
<keyword evidence="1 5" id="KW-0949">S-adenosyl-L-methionine</keyword>
<keyword evidence="8" id="KW-1185">Reference proteome</keyword>
<accession>A0A154BNR7</accession>
<dbReference type="InterPro" id="IPR013785">
    <property type="entry name" value="Aldolase_TIM"/>
</dbReference>
<dbReference type="OrthoDB" id="9781783at2"/>
<evidence type="ECO:0000256" key="1">
    <source>
        <dbReference type="ARBA" id="ARBA00022691"/>
    </source>
</evidence>
<dbReference type="PANTHER" id="PTHR43075">
    <property type="entry name" value="FORMATE LYASE ACTIVATING ENZYME, PUTATIVE (AFU_ORTHOLOGUE AFUA_2G15630)-RELATED"/>
    <property type="match status" value="1"/>
</dbReference>
<feature type="binding site" evidence="5">
    <location>
        <position position="84"/>
    </location>
    <ligand>
        <name>[4Fe-4S] cluster</name>
        <dbReference type="ChEBI" id="CHEBI:49883"/>
        <note>4Fe-4S-S-AdoMet</note>
    </ligand>
</feature>
<keyword evidence="3 5" id="KW-0408">Iron</keyword>
<evidence type="ECO:0000259" key="6">
    <source>
        <dbReference type="Pfam" id="PF04055"/>
    </source>
</evidence>
<keyword evidence="2 5" id="KW-0479">Metal-binding</keyword>
<dbReference type="InterPro" id="IPR016431">
    <property type="entry name" value="Pyrv-formate_lyase-activ_prd"/>
</dbReference>
<dbReference type="Gene3D" id="3.20.20.70">
    <property type="entry name" value="Aldolase class I"/>
    <property type="match status" value="1"/>
</dbReference>
<dbReference type="Pfam" id="PF04055">
    <property type="entry name" value="Radical_SAM"/>
    <property type="match status" value="1"/>
</dbReference>
<dbReference type="GO" id="GO:0046872">
    <property type="term" value="F:metal ion binding"/>
    <property type="evidence" value="ECO:0007669"/>
    <property type="project" value="UniProtKB-KW"/>
</dbReference>
<comment type="cofactor">
    <cofactor evidence="5">
        <name>[4Fe-4S] cluster</name>
        <dbReference type="ChEBI" id="CHEBI:49883"/>
    </cofactor>
    <text evidence="5">Binds 1 [4Fe-4S] cluster. The cluster is coordinated with 3 cysteines and an exchangeable S-adenosyl-L-methionine.</text>
</comment>
<dbReference type="Proteomes" id="UP000076268">
    <property type="component" value="Unassembled WGS sequence"/>
</dbReference>
<dbReference type="InterPro" id="IPR007197">
    <property type="entry name" value="rSAM"/>
</dbReference>
<dbReference type="AlphaFoldDB" id="A0A154BNR7"/>
<evidence type="ECO:0000256" key="5">
    <source>
        <dbReference type="PIRSR" id="PIRSR004869-50"/>
    </source>
</evidence>
<evidence type="ECO:0000313" key="8">
    <source>
        <dbReference type="Proteomes" id="UP000076268"/>
    </source>
</evidence>
<feature type="domain" description="Radical SAM core" evidence="6">
    <location>
        <begin position="79"/>
        <end position="210"/>
    </location>
</feature>
<dbReference type="SFLD" id="SFLDG01099">
    <property type="entry name" value="Uncharacterised_Radical_SAM_Su"/>
    <property type="match status" value="1"/>
</dbReference>
<feature type="binding site" evidence="5">
    <location>
        <position position="91"/>
    </location>
    <ligand>
        <name>[4Fe-4S] cluster</name>
        <dbReference type="ChEBI" id="CHEBI:49883"/>
        <note>4Fe-4S-S-AdoMet</note>
    </ligand>
</feature>
<name>A0A154BNR7_ANASB</name>
<dbReference type="InterPro" id="IPR040085">
    <property type="entry name" value="MJ0674-like"/>
</dbReference>
<dbReference type="RefSeq" id="WP_066244211.1">
    <property type="nucleotide sequence ID" value="NZ_LSGP01000023.1"/>
</dbReference>
<dbReference type="PANTHER" id="PTHR43075:SF1">
    <property type="entry name" value="FORMATE LYASE ACTIVATING ENZYME, PUTATIVE (AFU_ORTHOLOGUE AFUA_2G15630)-RELATED"/>
    <property type="match status" value="1"/>
</dbReference>
<proteinExistence type="predicted"/>